<accession>A0A517YT91</accession>
<evidence type="ECO:0000313" key="2">
    <source>
        <dbReference type="EMBL" id="QDU33421.1"/>
    </source>
</evidence>
<dbReference type="KEGG" id="pcor:KS4_14670"/>
<feature type="transmembrane region" description="Helical" evidence="1">
    <location>
        <begin position="123"/>
        <end position="145"/>
    </location>
</feature>
<organism evidence="2 3">
    <name type="scientific">Poriferisphaera corsica</name>
    <dbReference type="NCBI Taxonomy" id="2528020"/>
    <lineage>
        <taxon>Bacteria</taxon>
        <taxon>Pseudomonadati</taxon>
        <taxon>Planctomycetota</taxon>
        <taxon>Phycisphaerae</taxon>
        <taxon>Phycisphaerales</taxon>
        <taxon>Phycisphaeraceae</taxon>
        <taxon>Poriferisphaera</taxon>
    </lineage>
</organism>
<name>A0A517YT91_9BACT</name>
<evidence type="ECO:0000256" key="1">
    <source>
        <dbReference type="SAM" id="Phobius"/>
    </source>
</evidence>
<dbReference type="EMBL" id="CP036425">
    <property type="protein sequence ID" value="QDU33421.1"/>
    <property type="molecule type" value="Genomic_DNA"/>
</dbReference>
<keyword evidence="1" id="KW-0472">Membrane</keyword>
<feature type="transmembrane region" description="Helical" evidence="1">
    <location>
        <begin position="151"/>
        <end position="169"/>
    </location>
</feature>
<dbReference type="RefSeq" id="WP_145076442.1">
    <property type="nucleotide sequence ID" value="NZ_CP036425.1"/>
</dbReference>
<keyword evidence="3" id="KW-1185">Reference proteome</keyword>
<proteinExistence type="predicted"/>
<dbReference type="AlphaFoldDB" id="A0A517YT91"/>
<feature type="transmembrane region" description="Helical" evidence="1">
    <location>
        <begin position="88"/>
        <end position="111"/>
    </location>
</feature>
<keyword evidence="1" id="KW-1133">Transmembrane helix</keyword>
<dbReference type="Proteomes" id="UP000317369">
    <property type="component" value="Chromosome"/>
</dbReference>
<feature type="transmembrane region" description="Helical" evidence="1">
    <location>
        <begin position="21"/>
        <end position="48"/>
    </location>
</feature>
<sequence>MNEFVNDGYGNNGGGKRARKIAAVLMWVTSGVTTLMYGCCSALIVAVANVPIEQVNQFFEEQKAQAPDEAYVTALTQLQDQYPSFQPWLPWVAVIMFLLIVLPALLTIVLSFGVRKGSRGATIGAMVCCIELVGVFGFLCISSLLTSQLSNLVIILPIVVGYAMSAVYLSRALRDGGRYIDGQGGEGRDGFTTDPWNQQM</sequence>
<protein>
    <submittedName>
        <fullName evidence="2">Uncharacterized protein</fullName>
    </submittedName>
</protein>
<keyword evidence="1" id="KW-0812">Transmembrane</keyword>
<reference evidence="2 3" key="1">
    <citation type="submission" date="2019-02" db="EMBL/GenBank/DDBJ databases">
        <title>Deep-cultivation of Planctomycetes and their phenomic and genomic characterization uncovers novel biology.</title>
        <authorList>
            <person name="Wiegand S."/>
            <person name="Jogler M."/>
            <person name="Boedeker C."/>
            <person name="Pinto D."/>
            <person name="Vollmers J."/>
            <person name="Rivas-Marin E."/>
            <person name="Kohn T."/>
            <person name="Peeters S.H."/>
            <person name="Heuer A."/>
            <person name="Rast P."/>
            <person name="Oberbeckmann S."/>
            <person name="Bunk B."/>
            <person name="Jeske O."/>
            <person name="Meyerdierks A."/>
            <person name="Storesund J.E."/>
            <person name="Kallscheuer N."/>
            <person name="Luecker S."/>
            <person name="Lage O.M."/>
            <person name="Pohl T."/>
            <person name="Merkel B.J."/>
            <person name="Hornburger P."/>
            <person name="Mueller R.-W."/>
            <person name="Bruemmer F."/>
            <person name="Labrenz M."/>
            <person name="Spormann A.M."/>
            <person name="Op den Camp H."/>
            <person name="Overmann J."/>
            <person name="Amann R."/>
            <person name="Jetten M.S.M."/>
            <person name="Mascher T."/>
            <person name="Medema M.H."/>
            <person name="Devos D.P."/>
            <person name="Kaster A.-K."/>
            <person name="Ovreas L."/>
            <person name="Rohde M."/>
            <person name="Galperin M.Y."/>
            <person name="Jogler C."/>
        </authorList>
    </citation>
    <scope>NUCLEOTIDE SEQUENCE [LARGE SCALE GENOMIC DNA]</scope>
    <source>
        <strain evidence="2 3">KS4</strain>
    </source>
</reference>
<gene>
    <name evidence="2" type="ORF">KS4_14670</name>
</gene>
<evidence type="ECO:0000313" key="3">
    <source>
        <dbReference type="Proteomes" id="UP000317369"/>
    </source>
</evidence>